<evidence type="ECO:0000256" key="1">
    <source>
        <dbReference type="ARBA" id="ARBA00022692"/>
    </source>
</evidence>
<dbReference type="EMBL" id="JAJGNA010000013">
    <property type="protein sequence ID" value="MCC4309189.1"/>
    <property type="molecule type" value="Genomic_DNA"/>
</dbReference>
<dbReference type="Gene3D" id="1.20.1250.20">
    <property type="entry name" value="MFS general substrate transporter like domains"/>
    <property type="match status" value="2"/>
</dbReference>
<dbReference type="SUPFAM" id="SSF103473">
    <property type="entry name" value="MFS general substrate transporter"/>
    <property type="match status" value="1"/>
</dbReference>
<dbReference type="AlphaFoldDB" id="A0A9Q3UPE3"/>
<dbReference type="InterPro" id="IPR010645">
    <property type="entry name" value="MFS_4"/>
</dbReference>
<feature type="transmembrane region" description="Helical" evidence="4">
    <location>
        <begin position="245"/>
        <end position="266"/>
    </location>
</feature>
<dbReference type="PANTHER" id="PTHR23537">
    <property type="match status" value="1"/>
</dbReference>
<evidence type="ECO:0000256" key="3">
    <source>
        <dbReference type="ARBA" id="ARBA00023136"/>
    </source>
</evidence>
<dbReference type="InterPro" id="IPR036259">
    <property type="entry name" value="MFS_trans_sf"/>
</dbReference>
<protein>
    <submittedName>
        <fullName evidence="6">MFS transporter</fullName>
    </submittedName>
</protein>
<feature type="domain" description="Major facilitator superfamily (MFS) profile" evidence="5">
    <location>
        <begin position="12"/>
        <end position="387"/>
    </location>
</feature>
<evidence type="ECO:0000256" key="4">
    <source>
        <dbReference type="SAM" id="Phobius"/>
    </source>
</evidence>
<proteinExistence type="predicted"/>
<feature type="transmembrane region" description="Helical" evidence="4">
    <location>
        <begin position="140"/>
        <end position="161"/>
    </location>
</feature>
<feature type="transmembrane region" description="Helical" evidence="4">
    <location>
        <begin position="52"/>
        <end position="71"/>
    </location>
</feature>
<dbReference type="Pfam" id="PF06779">
    <property type="entry name" value="MFS_4"/>
    <property type="match status" value="1"/>
</dbReference>
<keyword evidence="2 4" id="KW-1133">Transmembrane helix</keyword>
<evidence type="ECO:0000256" key="2">
    <source>
        <dbReference type="ARBA" id="ARBA00022989"/>
    </source>
</evidence>
<feature type="transmembrane region" description="Helical" evidence="4">
    <location>
        <begin position="333"/>
        <end position="356"/>
    </location>
</feature>
<keyword evidence="1 4" id="KW-0812">Transmembrane</keyword>
<reference evidence="6" key="1">
    <citation type="submission" date="2021-10" db="EMBL/GenBank/DDBJ databases">
        <title>The diversity and Nitrogen Metabolism of Culturable Nitrate-Utilizing Bacteria Within the Oxygen Minimum Zone of the Changjiang (Yangtze River)Estuary.</title>
        <authorList>
            <person name="Zhang D."/>
            <person name="Zheng J."/>
            <person name="Liu S."/>
            <person name="He W."/>
        </authorList>
    </citation>
    <scope>NUCLEOTIDE SEQUENCE</scope>
    <source>
        <strain evidence="6">FXH-223</strain>
    </source>
</reference>
<evidence type="ECO:0000313" key="7">
    <source>
        <dbReference type="Proteomes" id="UP001108027"/>
    </source>
</evidence>
<feature type="transmembrane region" description="Helical" evidence="4">
    <location>
        <begin position="109"/>
        <end position="128"/>
    </location>
</feature>
<feature type="transmembrane region" description="Helical" evidence="4">
    <location>
        <begin position="363"/>
        <end position="386"/>
    </location>
</feature>
<gene>
    <name evidence="6" type="ORF">LL252_11455</name>
</gene>
<accession>A0A9Q3UPE3</accession>
<name>A0A9Q3UPE3_9GAMM</name>
<feature type="transmembrane region" description="Helical" evidence="4">
    <location>
        <begin position="167"/>
        <end position="184"/>
    </location>
</feature>
<evidence type="ECO:0000259" key="5">
    <source>
        <dbReference type="PROSITE" id="PS50850"/>
    </source>
</evidence>
<dbReference type="GO" id="GO:0022857">
    <property type="term" value="F:transmembrane transporter activity"/>
    <property type="evidence" value="ECO:0007669"/>
    <property type="project" value="InterPro"/>
</dbReference>
<evidence type="ECO:0000313" key="6">
    <source>
        <dbReference type="EMBL" id="MCC4309189.1"/>
    </source>
</evidence>
<dbReference type="Proteomes" id="UP001108027">
    <property type="component" value="Unassembled WGS sequence"/>
</dbReference>
<feature type="transmembrane region" description="Helical" evidence="4">
    <location>
        <begin position="12"/>
        <end position="32"/>
    </location>
</feature>
<feature type="transmembrane region" description="Helical" evidence="4">
    <location>
        <begin position="286"/>
        <end position="313"/>
    </location>
</feature>
<keyword evidence="3 4" id="KW-0472">Membrane</keyword>
<comment type="caution">
    <text evidence="6">The sequence shown here is derived from an EMBL/GenBank/DDBJ whole genome shotgun (WGS) entry which is preliminary data.</text>
</comment>
<dbReference type="RefSeq" id="WP_228234111.1">
    <property type="nucleotide sequence ID" value="NZ_ARXL01000096.1"/>
</dbReference>
<organism evidence="6 7">
    <name type="scientific">Alloalcanivorax marinus</name>
    <dbReference type="NCBI Taxonomy" id="1177169"/>
    <lineage>
        <taxon>Bacteria</taxon>
        <taxon>Pseudomonadati</taxon>
        <taxon>Pseudomonadota</taxon>
        <taxon>Gammaproteobacteria</taxon>
        <taxon>Oceanospirillales</taxon>
        <taxon>Alcanivoracaceae</taxon>
        <taxon>Alloalcanivorax</taxon>
    </lineage>
</organism>
<keyword evidence="7" id="KW-1185">Reference proteome</keyword>
<dbReference type="GO" id="GO:0005886">
    <property type="term" value="C:plasma membrane"/>
    <property type="evidence" value="ECO:0007669"/>
    <property type="project" value="TreeGrafter"/>
</dbReference>
<feature type="transmembrane region" description="Helical" evidence="4">
    <location>
        <begin position="83"/>
        <end position="103"/>
    </location>
</feature>
<dbReference type="PANTHER" id="PTHR23537:SF1">
    <property type="entry name" value="SUGAR TRANSPORTER"/>
    <property type="match status" value="1"/>
</dbReference>
<dbReference type="PROSITE" id="PS50850">
    <property type="entry name" value="MFS"/>
    <property type="match status" value="1"/>
</dbReference>
<dbReference type="InterPro" id="IPR020846">
    <property type="entry name" value="MFS_dom"/>
</dbReference>
<sequence>MSSQSAVPSPVRLVAMAASATLVGIGLGRFAYAALLPGVIQRGWLSEADAGYVGAANLLGYLVGAVLAGRVGRRWGATPVIRLSALLVAVGFAASAWPGPVWWFSLWRFVAGVTGALLMVLAPSLIAGHLPESMRKRGTTWIFTGVGVGVLFSATLVPLLIDSGLMLAWLGLALACLPPIWVLWRRWPPVAAANPHDQGPGRGAGLLLGVVYVAYLLDAVGFVPHTVFWVDYLERQRGFSHWAGALQWAVFAVGAVSGPFLAGALARRLGWHRTLITALTLKGTGVLLPMLVPGLAAVTASSFLVGAMIPTMVSGVMGRTAELVPPRLATQAWGRATALFAVGQAIAAYALAALYARPGGGPLIFQIGGVVLLAAALLMALSGVAARRAGHR</sequence>
<feature type="transmembrane region" description="Helical" evidence="4">
    <location>
        <begin position="205"/>
        <end position="225"/>
    </location>
</feature>